<accession>A0A504YWK6</accession>
<evidence type="ECO:0000256" key="1">
    <source>
        <dbReference type="ARBA" id="ARBA00010886"/>
    </source>
</evidence>
<dbReference type="Proteomes" id="UP000316759">
    <property type="component" value="Unassembled WGS sequence"/>
</dbReference>
<evidence type="ECO:0000256" key="5">
    <source>
        <dbReference type="ARBA" id="ARBA00022840"/>
    </source>
</evidence>
<comment type="similarity">
    <text evidence="1">Belongs to the protein kinase superfamily. NEK Ser/Thr protein kinase family. NIMA subfamily.</text>
</comment>
<dbReference type="PROSITE" id="PS00109">
    <property type="entry name" value="PROTEIN_KINASE_TYR"/>
    <property type="match status" value="1"/>
</dbReference>
<dbReference type="InterPro" id="IPR008266">
    <property type="entry name" value="Tyr_kinase_AS"/>
</dbReference>
<keyword evidence="10" id="KW-1185">Reference proteome</keyword>
<evidence type="ECO:0000256" key="7">
    <source>
        <dbReference type="SAM" id="MobiDB-lite"/>
    </source>
</evidence>
<keyword evidence="3 6" id="KW-0547">Nucleotide-binding</keyword>
<dbReference type="Pfam" id="PF00069">
    <property type="entry name" value="Pkinase"/>
    <property type="match status" value="1"/>
</dbReference>
<reference evidence="9 10" key="1">
    <citation type="submission" date="2019-04" db="EMBL/GenBank/DDBJ databases">
        <title>Annotation for the trematode Fasciola gigantica.</title>
        <authorList>
            <person name="Choi Y.-J."/>
        </authorList>
    </citation>
    <scope>NUCLEOTIDE SEQUENCE [LARGE SCALE GENOMIC DNA]</scope>
    <source>
        <strain evidence="9">Uganda_cow_1</strain>
    </source>
</reference>
<sequence>MQLSLADRGHESQEYTLGRLATDWGNLLDKERVHVIKGLTACDLSKPPTRWIRDYAITELLGSGAFGQVYRARKQSPTQTFYAIKEVNTAQAMFGRTAEEREQSVGRILNEVNIIRHQMRHPNIVRYYKTFMHDERLYIVMEMLEGLSLTELIISLKDKREYFDESRIWHIFIQLIGALRYLHREKGILHRDLSANNIMIDEEDKVTITDFGLARQKQWDSSKMVSTVGTLVYSCPEIVQNIPCGEGVDIWALGCILYQICTYNLPFQAECILTVASRIVKGNYVPVGDVSPGRYSELIDKVIAVCLTPDPTHRPDIVDQSQSPEHACSSDMTRHGTRRIEKAPTIRISQTKLRPLEDPILGLVTVMQKFERLHRTPIVRDTNHHVLRQLVDSYRIRLFSAETSPLTIKYELLQLVKRTDSPVHCGLLPSNVELGGYGIQTSRPRLQEALEGLWTTQRCIFHVFKLCLSVTDFVKVDNS</sequence>
<dbReference type="GO" id="GO:0004674">
    <property type="term" value="F:protein serine/threonine kinase activity"/>
    <property type="evidence" value="ECO:0007669"/>
    <property type="project" value="TreeGrafter"/>
</dbReference>
<dbReference type="InterPro" id="IPR050660">
    <property type="entry name" value="NEK_Ser/Thr_kinase"/>
</dbReference>
<keyword evidence="4 9" id="KW-0418">Kinase</keyword>
<dbReference type="InterPro" id="IPR000719">
    <property type="entry name" value="Prot_kinase_dom"/>
</dbReference>
<dbReference type="InterPro" id="IPR017441">
    <property type="entry name" value="Protein_kinase_ATP_BS"/>
</dbReference>
<organism evidence="9 10">
    <name type="scientific">Fasciola gigantica</name>
    <name type="common">Giant liver fluke</name>
    <dbReference type="NCBI Taxonomy" id="46835"/>
    <lineage>
        <taxon>Eukaryota</taxon>
        <taxon>Metazoa</taxon>
        <taxon>Spiralia</taxon>
        <taxon>Lophotrochozoa</taxon>
        <taxon>Platyhelminthes</taxon>
        <taxon>Trematoda</taxon>
        <taxon>Digenea</taxon>
        <taxon>Plagiorchiida</taxon>
        <taxon>Echinostomata</taxon>
        <taxon>Echinostomatoidea</taxon>
        <taxon>Fasciolidae</taxon>
        <taxon>Fasciola</taxon>
    </lineage>
</organism>
<dbReference type="InterPro" id="IPR011009">
    <property type="entry name" value="Kinase-like_dom_sf"/>
</dbReference>
<comment type="caution">
    <text evidence="9">The sequence shown here is derived from an EMBL/GenBank/DDBJ whole genome shotgun (WGS) entry which is preliminary data.</text>
</comment>
<dbReference type="Gene3D" id="1.10.510.10">
    <property type="entry name" value="Transferase(Phosphotransferase) domain 1"/>
    <property type="match status" value="1"/>
</dbReference>
<feature type="domain" description="Protein kinase" evidence="8">
    <location>
        <begin position="55"/>
        <end position="329"/>
    </location>
</feature>
<keyword evidence="2" id="KW-0808">Transferase</keyword>
<dbReference type="OrthoDB" id="248923at2759"/>
<evidence type="ECO:0000256" key="3">
    <source>
        <dbReference type="ARBA" id="ARBA00022741"/>
    </source>
</evidence>
<evidence type="ECO:0000259" key="8">
    <source>
        <dbReference type="PROSITE" id="PS50011"/>
    </source>
</evidence>
<dbReference type="PANTHER" id="PTHR43671">
    <property type="entry name" value="SERINE/THREONINE-PROTEIN KINASE NEK"/>
    <property type="match status" value="1"/>
</dbReference>
<protein>
    <submittedName>
        <fullName evidence="9">Serine/threonine-protein kinase Nek10</fullName>
    </submittedName>
</protein>
<gene>
    <name evidence="9" type="ORF">FGIG_11286</name>
</gene>
<dbReference type="PANTHER" id="PTHR43671:SF92">
    <property type="entry name" value="SERINE_THREONINE-PROTEIN KINASE NEK10"/>
    <property type="match status" value="1"/>
</dbReference>
<dbReference type="PROSITE" id="PS50011">
    <property type="entry name" value="PROTEIN_KINASE_DOM"/>
    <property type="match status" value="1"/>
</dbReference>
<dbReference type="STRING" id="46835.A0A504YWK6"/>
<proteinExistence type="inferred from homology"/>
<feature type="region of interest" description="Disordered" evidence="7">
    <location>
        <begin position="314"/>
        <end position="334"/>
    </location>
</feature>
<evidence type="ECO:0000256" key="6">
    <source>
        <dbReference type="PROSITE-ProRule" id="PRU10141"/>
    </source>
</evidence>
<dbReference type="SUPFAM" id="SSF56112">
    <property type="entry name" value="Protein kinase-like (PK-like)"/>
    <property type="match status" value="1"/>
</dbReference>
<evidence type="ECO:0000313" key="10">
    <source>
        <dbReference type="Proteomes" id="UP000316759"/>
    </source>
</evidence>
<keyword evidence="5 6" id="KW-0067">ATP-binding</keyword>
<dbReference type="EMBL" id="SUNJ01002021">
    <property type="protein sequence ID" value="TPP66322.1"/>
    <property type="molecule type" value="Genomic_DNA"/>
</dbReference>
<feature type="binding site" evidence="6">
    <location>
        <position position="85"/>
    </location>
    <ligand>
        <name>ATP</name>
        <dbReference type="ChEBI" id="CHEBI:30616"/>
    </ligand>
</feature>
<dbReference type="AlphaFoldDB" id="A0A504YWK6"/>
<dbReference type="GO" id="GO:0005524">
    <property type="term" value="F:ATP binding"/>
    <property type="evidence" value="ECO:0007669"/>
    <property type="project" value="UniProtKB-UniRule"/>
</dbReference>
<dbReference type="PROSITE" id="PS00107">
    <property type="entry name" value="PROTEIN_KINASE_ATP"/>
    <property type="match status" value="1"/>
</dbReference>
<dbReference type="GO" id="GO:1902749">
    <property type="term" value="P:regulation of cell cycle G2/M phase transition"/>
    <property type="evidence" value="ECO:0007669"/>
    <property type="project" value="TreeGrafter"/>
</dbReference>
<evidence type="ECO:0000313" key="9">
    <source>
        <dbReference type="EMBL" id="TPP66322.1"/>
    </source>
</evidence>
<name>A0A504YWK6_FASGI</name>
<evidence type="ECO:0000256" key="2">
    <source>
        <dbReference type="ARBA" id="ARBA00022679"/>
    </source>
</evidence>
<evidence type="ECO:0000256" key="4">
    <source>
        <dbReference type="ARBA" id="ARBA00022777"/>
    </source>
</evidence>